<evidence type="ECO:0000313" key="2">
    <source>
        <dbReference type="EMBL" id="KAF6754205.1"/>
    </source>
</evidence>
<keyword evidence="3" id="KW-1185">Reference proteome</keyword>
<dbReference type="InterPro" id="IPR001810">
    <property type="entry name" value="F-box_dom"/>
</dbReference>
<dbReference type="InterPro" id="IPR036047">
    <property type="entry name" value="F-box-like_dom_sf"/>
</dbReference>
<dbReference type="PROSITE" id="PS50181">
    <property type="entry name" value="FBOX"/>
    <property type="match status" value="1"/>
</dbReference>
<dbReference type="AlphaFoldDB" id="A0A8H6M4D2"/>
<comment type="caution">
    <text evidence="2">The sequence shown here is derived from an EMBL/GenBank/DDBJ whole genome shotgun (WGS) entry which is preliminary data.</text>
</comment>
<dbReference type="OrthoDB" id="2688364at2759"/>
<dbReference type="EMBL" id="JACGCI010000035">
    <property type="protein sequence ID" value="KAF6754205.1"/>
    <property type="molecule type" value="Genomic_DNA"/>
</dbReference>
<reference evidence="2 3" key="1">
    <citation type="submission" date="2020-07" db="EMBL/GenBank/DDBJ databases">
        <title>Comparative genomics of pyrophilous fungi reveals a link between fire events and developmental genes.</title>
        <authorList>
            <consortium name="DOE Joint Genome Institute"/>
            <person name="Steindorff A.S."/>
            <person name="Carver A."/>
            <person name="Calhoun S."/>
            <person name="Stillman K."/>
            <person name="Liu H."/>
            <person name="Lipzen A."/>
            <person name="Pangilinan J."/>
            <person name="Labutti K."/>
            <person name="Bruns T.D."/>
            <person name="Grigoriev I.V."/>
        </authorList>
    </citation>
    <scope>NUCLEOTIDE SEQUENCE [LARGE SCALE GENOMIC DNA]</scope>
    <source>
        <strain evidence="2 3">CBS 144469</strain>
    </source>
</reference>
<evidence type="ECO:0000259" key="1">
    <source>
        <dbReference type="PROSITE" id="PS50181"/>
    </source>
</evidence>
<name>A0A8H6M4D2_9AGAR</name>
<sequence length="565" mass="62228">MSHRVGNFNWKHRVHRMETEHRPHEDANILPLELWSETFVYAEPGDVLSLGKTCHALHAVVSNKSIWIKLLHIVCQKHGLSEPSYPVLEMSVPQLQRAAMGPHLFKRLILNRSKAVRQIEEAQELIPKTIVPLDNALTVPEGQNQGMREEHYRQLVPGGRFMIQATKGLWSSDRSSFVVELWDLGMPGVKPLDSPAFVASTQFQELTKFTVSSLVADPAGQSLRVTVLLINSGGEGRVLKVFQITLSPFQSQFTELGTIQISDGENGGVNLVADKDPILRGDLLLVRICQAFVFWNFVSARYAVVSADLGQDTRFYYPSEKILFTGDMLLVVSTTEDRVGVHVWNTPGRESFKRLGKSAIEVTEDAFTPSDTFLPFPYNSPTPMQILGEQTGLPFHFDILSSSRPKATARAARMTPNMKNAVTTTGTRYIVDYNSSTDSQQGDGPLAIKHIVSFPIASYTRCYHNSFFAPSLSNSSLALGVMSTSIPDALTGHYAYFLTPGQDVARTAGGEGSSTVPSLAISVTRLPEAQPNPGEGGKWSVCPSSGRFLQVLGRNGAAVLHDYLW</sequence>
<proteinExistence type="predicted"/>
<feature type="domain" description="F-box" evidence="1">
    <location>
        <begin position="24"/>
        <end position="70"/>
    </location>
</feature>
<accession>A0A8H6M4D2</accession>
<organism evidence="2 3">
    <name type="scientific">Ephemerocybe angulata</name>
    <dbReference type="NCBI Taxonomy" id="980116"/>
    <lineage>
        <taxon>Eukaryota</taxon>
        <taxon>Fungi</taxon>
        <taxon>Dikarya</taxon>
        <taxon>Basidiomycota</taxon>
        <taxon>Agaricomycotina</taxon>
        <taxon>Agaricomycetes</taxon>
        <taxon>Agaricomycetidae</taxon>
        <taxon>Agaricales</taxon>
        <taxon>Agaricineae</taxon>
        <taxon>Psathyrellaceae</taxon>
        <taxon>Ephemerocybe</taxon>
    </lineage>
</organism>
<evidence type="ECO:0000313" key="3">
    <source>
        <dbReference type="Proteomes" id="UP000521943"/>
    </source>
</evidence>
<gene>
    <name evidence="2" type="ORF">DFP72DRAFT_899668</name>
</gene>
<protein>
    <recommendedName>
        <fullName evidence="1">F-box domain-containing protein</fullName>
    </recommendedName>
</protein>
<dbReference type="Proteomes" id="UP000521943">
    <property type="component" value="Unassembled WGS sequence"/>
</dbReference>
<dbReference type="SUPFAM" id="SSF81383">
    <property type="entry name" value="F-box domain"/>
    <property type="match status" value="1"/>
</dbReference>